<protein>
    <submittedName>
        <fullName evidence="1">Uncharacterized protein</fullName>
    </submittedName>
</protein>
<dbReference type="RefSeq" id="WP_184391214.1">
    <property type="nucleotide sequence ID" value="NZ_BAAAJD010000087.1"/>
</dbReference>
<dbReference type="AlphaFoldDB" id="A0A7W8QJ97"/>
<comment type="caution">
    <text evidence="1">The sequence shown here is derived from an EMBL/GenBank/DDBJ whole genome shotgun (WGS) entry which is preliminary data.</text>
</comment>
<dbReference type="EMBL" id="JACHDB010000001">
    <property type="protein sequence ID" value="MBB5431512.1"/>
    <property type="molecule type" value="Genomic_DNA"/>
</dbReference>
<dbReference type="Proteomes" id="UP000572635">
    <property type="component" value="Unassembled WGS sequence"/>
</dbReference>
<name>A0A7W8QJ97_9ACTN</name>
<keyword evidence="2" id="KW-1185">Reference proteome</keyword>
<proteinExistence type="predicted"/>
<evidence type="ECO:0000313" key="2">
    <source>
        <dbReference type="Proteomes" id="UP000572635"/>
    </source>
</evidence>
<organism evidence="1 2">
    <name type="scientific">Nocardiopsis composta</name>
    <dbReference type="NCBI Taxonomy" id="157465"/>
    <lineage>
        <taxon>Bacteria</taxon>
        <taxon>Bacillati</taxon>
        <taxon>Actinomycetota</taxon>
        <taxon>Actinomycetes</taxon>
        <taxon>Streptosporangiales</taxon>
        <taxon>Nocardiopsidaceae</taxon>
        <taxon>Nocardiopsis</taxon>
    </lineage>
</organism>
<reference evidence="1 2" key="1">
    <citation type="submission" date="2020-08" db="EMBL/GenBank/DDBJ databases">
        <title>Sequencing the genomes of 1000 actinobacteria strains.</title>
        <authorList>
            <person name="Klenk H.-P."/>
        </authorList>
    </citation>
    <scope>NUCLEOTIDE SEQUENCE [LARGE SCALE GENOMIC DNA]</scope>
    <source>
        <strain evidence="1 2">DSM 44551</strain>
    </source>
</reference>
<gene>
    <name evidence="1" type="ORF">HDA36_001596</name>
</gene>
<sequence>MLRRERGRARRAIIEAATEYRRTLSAFEAGSPLRGTWRQTPFDTDPGRREPVADEQVKNALVEVSATLGNIPEILDGIDSVVVTGEMADELLKLSEGDPEEFAGELENAVSEARLRITEDAGYTDDVAAFLRMGALVVDSRPGERFGCLVVDLEEYMPDPKLAYIVYDALRAYINHSSSRFYNVEMIFRGAGRPY</sequence>
<evidence type="ECO:0000313" key="1">
    <source>
        <dbReference type="EMBL" id="MBB5431512.1"/>
    </source>
</evidence>
<accession>A0A7W8QJ97</accession>